<sequence>MADKLPYTVAVVELDEGPRLTSNVVDSGDPERLSIDQQLIVKIECEGDIFVPRFVAVPRQAAVETTA</sequence>
<dbReference type="InterPro" id="IPR002878">
    <property type="entry name" value="ChsH2_C"/>
</dbReference>
<dbReference type="RefSeq" id="WP_158516567.1">
    <property type="nucleotide sequence ID" value="NZ_CP126000.1"/>
</dbReference>
<protein>
    <recommendedName>
        <fullName evidence="1">ChsH2 C-terminal OB-fold domain-containing protein</fullName>
    </recommendedName>
</protein>
<dbReference type="InterPro" id="IPR012340">
    <property type="entry name" value="NA-bd_OB-fold"/>
</dbReference>
<dbReference type="EMBL" id="AP023097">
    <property type="protein sequence ID" value="BCE76565.1"/>
    <property type="molecule type" value="Genomic_DNA"/>
</dbReference>
<dbReference type="AlphaFoldDB" id="A0A810BMH4"/>
<proteinExistence type="predicted"/>
<name>A0A810BMH4_9BRAD</name>
<gene>
    <name evidence="2" type="ORF">XF8B_66760</name>
</gene>
<evidence type="ECO:0000313" key="2">
    <source>
        <dbReference type="EMBL" id="BCE76565.1"/>
    </source>
</evidence>
<dbReference type="Pfam" id="PF01796">
    <property type="entry name" value="OB_ChsH2_C"/>
    <property type="match status" value="1"/>
</dbReference>
<reference evidence="2" key="1">
    <citation type="submission" date="2020-05" db="EMBL/GenBank/DDBJ databases">
        <title>Complete genome sequence of Bradyrhizobium diazoefficiens XF8 isolated from soybean nodule.</title>
        <authorList>
            <person name="Noda R."/>
            <person name="Kakizaki K."/>
            <person name="Minamisawa K."/>
        </authorList>
    </citation>
    <scope>NUCLEOTIDE SEQUENCE</scope>
    <source>
        <strain evidence="2">XF8</strain>
    </source>
</reference>
<accession>A0A810BMH4</accession>
<feature type="domain" description="ChsH2 C-terminal OB-fold" evidence="1">
    <location>
        <begin position="2"/>
        <end position="39"/>
    </location>
</feature>
<evidence type="ECO:0000259" key="1">
    <source>
        <dbReference type="Pfam" id="PF01796"/>
    </source>
</evidence>
<dbReference type="SUPFAM" id="SSF50249">
    <property type="entry name" value="Nucleic acid-binding proteins"/>
    <property type="match status" value="1"/>
</dbReference>
<organism evidence="2">
    <name type="scientific">Bradyrhizobium diazoefficiens</name>
    <dbReference type="NCBI Taxonomy" id="1355477"/>
    <lineage>
        <taxon>Bacteria</taxon>
        <taxon>Pseudomonadati</taxon>
        <taxon>Pseudomonadota</taxon>
        <taxon>Alphaproteobacteria</taxon>
        <taxon>Hyphomicrobiales</taxon>
        <taxon>Nitrobacteraceae</taxon>
        <taxon>Bradyrhizobium</taxon>
    </lineage>
</organism>